<feature type="transmembrane region" description="Helical" evidence="8">
    <location>
        <begin position="6"/>
        <end position="23"/>
    </location>
</feature>
<dbReference type="GO" id="GO:0044038">
    <property type="term" value="P:cell wall macromolecule biosynthetic process"/>
    <property type="evidence" value="ECO:0007669"/>
    <property type="project" value="TreeGrafter"/>
</dbReference>
<feature type="transmembrane region" description="Helical" evidence="8">
    <location>
        <begin position="283"/>
        <end position="309"/>
    </location>
</feature>
<evidence type="ECO:0000313" key="9">
    <source>
        <dbReference type="EMBL" id="EAR22746.1"/>
    </source>
</evidence>
<dbReference type="AlphaFoldDB" id="A4BNE7"/>
<dbReference type="Proteomes" id="UP000003374">
    <property type="component" value="Unassembled WGS sequence"/>
</dbReference>
<dbReference type="GO" id="GO:0046872">
    <property type="term" value="F:metal ion binding"/>
    <property type="evidence" value="ECO:0007669"/>
    <property type="project" value="UniProtKB-KW"/>
</dbReference>
<feature type="transmembrane region" description="Helical" evidence="8">
    <location>
        <begin position="160"/>
        <end position="178"/>
    </location>
</feature>
<dbReference type="InterPro" id="IPR000715">
    <property type="entry name" value="Glycosyl_transferase_4"/>
</dbReference>
<dbReference type="Pfam" id="PF00953">
    <property type="entry name" value="Glycos_transf_4"/>
    <property type="match status" value="1"/>
</dbReference>
<evidence type="ECO:0000313" key="10">
    <source>
        <dbReference type="Proteomes" id="UP000003374"/>
    </source>
</evidence>
<feature type="transmembrane region" description="Helical" evidence="8">
    <location>
        <begin position="244"/>
        <end position="262"/>
    </location>
</feature>
<evidence type="ECO:0000256" key="6">
    <source>
        <dbReference type="ARBA" id="ARBA00023136"/>
    </source>
</evidence>
<dbReference type="GO" id="GO:0005886">
    <property type="term" value="C:plasma membrane"/>
    <property type="evidence" value="ECO:0007669"/>
    <property type="project" value="UniProtKB-SubCell"/>
</dbReference>
<comment type="cofactor">
    <cofactor evidence="7">
        <name>Mg(2+)</name>
        <dbReference type="ChEBI" id="CHEBI:18420"/>
    </cofactor>
</comment>
<dbReference type="GO" id="GO:0009103">
    <property type="term" value="P:lipopolysaccharide biosynthetic process"/>
    <property type="evidence" value="ECO:0007669"/>
    <property type="project" value="TreeGrafter"/>
</dbReference>
<keyword evidence="4 8" id="KW-0812">Transmembrane</keyword>
<keyword evidence="7" id="KW-0479">Metal-binding</keyword>
<evidence type="ECO:0000256" key="2">
    <source>
        <dbReference type="ARBA" id="ARBA00022475"/>
    </source>
</evidence>
<dbReference type="EMBL" id="AAOF01000002">
    <property type="protein sequence ID" value="EAR22746.1"/>
    <property type="molecule type" value="Genomic_DNA"/>
</dbReference>
<dbReference type="GO" id="GO:0071555">
    <property type="term" value="P:cell wall organization"/>
    <property type="evidence" value="ECO:0007669"/>
    <property type="project" value="TreeGrafter"/>
</dbReference>
<gene>
    <name evidence="9" type="ORF">NB231_09848</name>
</gene>
<proteinExistence type="predicted"/>
<reference evidence="9 10" key="1">
    <citation type="submission" date="2006-02" db="EMBL/GenBank/DDBJ databases">
        <authorList>
            <person name="Waterbury J."/>
            <person name="Ferriera S."/>
            <person name="Johnson J."/>
            <person name="Kravitz S."/>
            <person name="Halpern A."/>
            <person name="Remington K."/>
            <person name="Beeson K."/>
            <person name="Tran B."/>
            <person name="Rogers Y.-H."/>
            <person name="Friedman R."/>
            <person name="Venter J.C."/>
        </authorList>
    </citation>
    <scope>NUCLEOTIDE SEQUENCE [LARGE SCALE GENOMIC DNA]</scope>
    <source>
        <strain evidence="9 10">Nb-231</strain>
    </source>
</reference>
<dbReference type="eggNOG" id="COG0472">
    <property type="taxonomic scope" value="Bacteria"/>
</dbReference>
<keyword evidence="5 8" id="KW-1133">Transmembrane helix</keyword>
<feature type="transmembrane region" description="Helical" evidence="8">
    <location>
        <begin position="184"/>
        <end position="201"/>
    </location>
</feature>
<dbReference type="OrthoDB" id="9783652at2"/>
<dbReference type="HOGENOM" id="CLU_023982_1_0_6"/>
<evidence type="ECO:0000256" key="7">
    <source>
        <dbReference type="PIRSR" id="PIRSR600715-1"/>
    </source>
</evidence>
<feature type="transmembrane region" description="Helical" evidence="8">
    <location>
        <begin position="213"/>
        <end position="232"/>
    </location>
</feature>
<dbReference type="STRING" id="314278.NB231_09848"/>
<keyword evidence="2" id="KW-1003">Cell membrane</keyword>
<evidence type="ECO:0000256" key="1">
    <source>
        <dbReference type="ARBA" id="ARBA00004651"/>
    </source>
</evidence>
<dbReference type="PANTHER" id="PTHR22926:SF3">
    <property type="entry name" value="UNDECAPRENYL-PHOSPHATE ALPHA-N-ACETYLGLUCOSAMINYL 1-PHOSPHATE TRANSFERASE"/>
    <property type="match status" value="1"/>
</dbReference>
<comment type="subcellular location">
    <subcellularLocation>
        <location evidence="1">Cell membrane</location>
        <topology evidence="1">Multi-pass membrane protein</topology>
    </subcellularLocation>
</comment>
<keyword evidence="7" id="KW-0460">Magnesium</keyword>
<organism evidence="9 10">
    <name type="scientific">Nitrococcus mobilis Nb-231</name>
    <dbReference type="NCBI Taxonomy" id="314278"/>
    <lineage>
        <taxon>Bacteria</taxon>
        <taxon>Pseudomonadati</taxon>
        <taxon>Pseudomonadota</taxon>
        <taxon>Gammaproteobacteria</taxon>
        <taxon>Chromatiales</taxon>
        <taxon>Ectothiorhodospiraceae</taxon>
        <taxon>Nitrococcus</taxon>
    </lineage>
</organism>
<feature type="transmembrane region" description="Helical" evidence="8">
    <location>
        <begin position="321"/>
        <end position="344"/>
    </location>
</feature>
<dbReference type="GO" id="GO:0016780">
    <property type="term" value="F:phosphotransferase activity, for other substituted phosphate groups"/>
    <property type="evidence" value="ECO:0007669"/>
    <property type="project" value="InterPro"/>
</dbReference>
<feature type="transmembrane region" description="Helical" evidence="8">
    <location>
        <begin position="99"/>
        <end position="117"/>
    </location>
</feature>
<name>A4BNE7_9GAMM</name>
<dbReference type="PANTHER" id="PTHR22926">
    <property type="entry name" value="PHOSPHO-N-ACETYLMURAMOYL-PENTAPEPTIDE-TRANSFERASE"/>
    <property type="match status" value="1"/>
</dbReference>
<keyword evidence="10" id="KW-1185">Reference proteome</keyword>
<accession>A4BNE7</accession>
<evidence type="ECO:0000256" key="8">
    <source>
        <dbReference type="SAM" id="Phobius"/>
    </source>
</evidence>
<feature type="transmembrane region" description="Helical" evidence="8">
    <location>
        <begin position="129"/>
        <end position="148"/>
    </location>
</feature>
<comment type="caution">
    <text evidence="9">The sequence shown here is derived from an EMBL/GenBank/DDBJ whole genome shotgun (WGS) entry which is preliminary data.</text>
</comment>
<feature type="binding site" evidence="7">
    <location>
        <position position="152"/>
    </location>
    <ligand>
        <name>Mg(2+)</name>
        <dbReference type="ChEBI" id="CHEBI:18420"/>
    </ligand>
</feature>
<evidence type="ECO:0000256" key="3">
    <source>
        <dbReference type="ARBA" id="ARBA00022679"/>
    </source>
</evidence>
<protein>
    <submittedName>
        <fullName evidence="9">Undecaprenyl-phosphate alpha-N-acetylglucosaminephosphotransferase</fullName>
    </submittedName>
</protein>
<evidence type="ECO:0000256" key="5">
    <source>
        <dbReference type="ARBA" id="ARBA00022989"/>
    </source>
</evidence>
<dbReference type="CDD" id="cd06853">
    <property type="entry name" value="GT_WecA_like"/>
    <property type="match status" value="1"/>
</dbReference>
<feature type="binding site" evidence="7">
    <location>
        <position position="217"/>
    </location>
    <ligand>
        <name>Mg(2+)</name>
        <dbReference type="ChEBI" id="CHEBI:18420"/>
    </ligand>
</feature>
<keyword evidence="6 8" id="KW-0472">Membrane</keyword>
<evidence type="ECO:0000256" key="4">
    <source>
        <dbReference type="ARBA" id="ARBA00022692"/>
    </source>
</evidence>
<keyword evidence="3 9" id="KW-0808">Transferase</keyword>
<dbReference type="RefSeq" id="WP_005002025.1">
    <property type="nucleotide sequence ID" value="NZ_CH672427.1"/>
</dbReference>
<feature type="transmembrane region" description="Helical" evidence="8">
    <location>
        <begin position="44"/>
        <end position="64"/>
    </location>
</feature>
<sequence>MMNEVFAYLLIFLFVALLTDFLRRQAHSVGLMDYPSSRKRHQKPVPPVGGEAIFIGCLISVLALGVPMTHVAGLFAIGAIIVLTGALDDYYNFSPRSRLLAQTAAALAMALLGGATVEQLGAIAPDGQVFHLHAFAVPFTVLGVVGVINALNMVDGMDGLSGSLALVALIALALIAQVGQAPVILAMVLVMASGIAAFLTLNLRSPWRWRASVFLGDAGSMFLGFALSWFIIRLSQDPVSAMSPVTGLWLLTIPLFDVLFALGRRILSGHHPFLADRQHLHHFFLRVGFSVSQTLGLILAFAIASAAIGTAGEFLDIPDRAMLLAFCGLFALYCLTMTLAWRAYPRIRYRLAQRRRHRGASTTLPVLARARATGIRELPR</sequence>